<proteinExistence type="predicted"/>
<evidence type="ECO:0000313" key="3">
    <source>
        <dbReference type="Proteomes" id="UP000315783"/>
    </source>
</evidence>
<accession>A0A545UKJ3</accession>
<organism evidence="2 3">
    <name type="scientific">Cordyceps javanica</name>
    <dbReference type="NCBI Taxonomy" id="43265"/>
    <lineage>
        <taxon>Eukaryota</taxon>
        <taxon>Fungi</taxon>
        <taxon>Dikarya</taxon>
        <taxon>Ascomycota</taxon>
        <taxon>Pezizomycotina</taxon>
        <taxon>Sordariomycetes</taxon>
        <taxon>Hypocreomycetidae</taxon>
        <taxon>Hypocreales</taxon>
        <taxon>Cordycipitaceae</taxon>
        <taxon>Cordyceps</taxon>
    </lineage>
</organism>
<dbReference type="STRING" id="43265.A0A545UKJ3"/>
<reference evidence="2 3" key="1">
    <citation type="journal article" date="2019" name="Appl. Microbiol. Biotechnol.">
        <title>Genome sequence of Isaria javanica and comparative genome analysis insights into family S53 peptidase evolution in fungal entomopathogens.</title>
        <authorList>
            <person name="Lin R."/>
            <person name="Zhang X."/>
            <person name="Xin B."/>
            <person name="Zou M."/>
            <person name="Gao Y."/>
            <person name="Qin F."/>
            <person name="Hu Q."/>
            <person name="Xie B."/>
            <person name="Cheng X."/>
        </authorList>
    </citation>
    <scope>NUCLEOTIDE SEQUENCE [LARGE SCALE GENOMIC DNA]</scope>
    <source>
        <strain evidence="2 3">IJ1G</strain>
    </source>
</reference>
<feature type="region of interest" description="Disordered" evidence="1">
    <location>
        <begin position="18"/>
        <end position="70"/>
    </location>
</feature>
<sequence length="178" mass="19921">MEQSLLDGVEDAPTFARYDSDAQNVNTGVGSQYNNNSTGNQNNGPGSQYIGTNHIDSSTHHHAAPEWPETPPDPSILILFSRDSDFIERGDILERIAQSYGRLIFKVNRNLRSNTPIVLKSDFLLYRSFRSTLVIALGLNRVSEILRPLLSFGGSRTRKSIFFSLYATSFKIIEKGPR</sequence>
<dbReference type="AlphaFoldDB" id="A0A545UKJ3"/>
<evidence type="ECO:0000313" key="2">
    <source>
        <dbReference type="EMBL" id="TQV89985.1"/>
    </source>
</evidence>
<dbReference type="EMBL" id="SPUK01000047">
    <property type="protein sequence ID" value="TQV89985.1"/>
    <property type="molecule type" value="Genomic_DNA"/>
</dbReference>
<keyword evidence="3" id="KW-1185">Reference proteome</keyword>
<dbReference type="Proteomes" id="UP000315783">
    <property type="component" value="Unassembled WGS sequence"/>
</dbReference>
<protein>
    <submittedName>
        <fullName evidence="2">Uncharacterized protein</fullName>
    </submittedName>
</protein>
<name>A0A545UKJ3_9HYPO</name>
<evidence type="ECO:0000256" key="1">
    <source>
        <dbReference type="SAM" id="MobiDB-lite"/>
    </source>
</evidence>
<gene>
    <name evidence="2" type="ORF">IF1G_11344</name>
</gene>
<feature type="compositionally biased region" description="Low complexity" evidence="1">
    <location>
        <begin position="30"/>
        <end position="48"/>
    </location>
</feature>
<comment type="caution">
    <text evidence="2">The sequence shown here is derived from an EMBL/GenBank/DDBJ whole genome shotgun (WGS) entry which is preliminary data.</text>
</comment>